<reference evidence="1 2" key="1">
    <citation type="submission" date="2019-02" db="EMBL/GenBank/DDBJ databases">
        <title>Deep-cultivation of Planctomycetes and their phenomic and genomic characterization uncovers novel biology.</title>
        <authorList>
            <person name="Wiegand S."/>
            <person name="Jogler M."/>
            <person name="Boedeker C."/>
            <person name="Pinto D."/>
            <person name="Vollmers J."/>
            <person name="Rivas-Marin E."/>
            <person name="Kohn T."/>
            <person name="Peeters S.H."/>
            <person name="Heuer A."/>
            <person name="Rast P."/>
            <person name="Oberbeckmann S."/>
            <person name="Bunk B."/>
            <person name="Jeske O."/>
            <person name="Meyerdierks A."/>
            <person name="Storesund J.E."/>
            <person name="Kallscheuer N."/>
            <person name="Luecker S."/>
            <person name="Lage O.M."/>
            <person name="Pohl T."/>
            <person name="Merkel B.J."/>
            <person name="Hornburger P."/>
            <person name="Mueller R.-W."/>
            <person name="Bruemmer F."/>
            <person name="Labrenz M."/>
            <person name="Spormann A.M."/>
            <person name="Op den Camp H."/>
            <person name="Overmann J."/>
            <person name="Amann R."/>
            <person name="Jetten M.S.M."/>
            <person name="Mascher T."/>
            <person name="Medema M.H."/>
            <person name="Devos D.P."/>
            <person name="Kaster A.-K."/>
            <person name="Ovreas L."/>
            <person name="Rohde M."/>
            <person name="Galperin M.Y."/>
            <person name="Jogler C."/>
        </authorList>
    </citation>
    <scope>NUCLEOTIDE SEQUENCE [LARGE SCALE GENOMIC DNA]</scope>
    <source>
        <strain evidence="1 2">Pan216</strain>
    </source>
</reference>
<gene>
    <name evidence="1" type="ORF">Pan216_52510</name>
</gene>
<dbReference type="EMBL" id="CP036279">
    <property type="protein sequence ID" value="QDU64361.1"/>
    <property type="molecule type" value="Genomic_DNA"/>
</dbReference>
<dbReference type="Proteomes" id="UP000317093">
    <property type="component" value="Chromosome"/>
</dbReference>
<keyword evidence="2" id="KW-1185">Reference proteome</keyword>
<dbReference type="AlphaFoldDB" id="A0A518BBJ9"/>
<sequence>MLGCSRIDPEKFAQVFDLAESVRTATPAELPEHRARFERELKQLEQERPHGSERTVMQLLRQASSQWMYADLSADAYHRSGSAEERQVTLRQWRSCMNKGAESIGRARRLVMESTRF</sequence>
<evidence type="ECO:0000313" key="1">
    <source>
        <dbReference type="EMBL" id="QDU64361.1"/>
    </source>
</evidence>
<accession>A0A518BBJ9</accession>
<organism evidence="1 2">
    <name type="scientific">Kolteria novifilia</name>
    <dbReference type="NCBI Taxonomy" id="2527975"/>
    <lineage>
        <taxon>Bacteria</taxon>
        <taxon>Pseudomonadati</taxon>
        <taxon>Planctomycetota</taxon>
        <taxon>Planctomycetia</taxon>
        <taxon>Kolteriales</taxon>
        <taxon>Kolteriaceae</taxon>
        <taxon>Kolteria</taxon>
    </lineage>
</organism>
<name>A0A518BBJ9_9BACT</name>
<protein>
    <submittedName>
        <fullName evidence="1">Uncharacterized protein</fullName>
    </submittedName>
</protein>
<proteinExistence type="predicted"/>
<dbReference type="KEGG" id="knv:Pan216_52510"/>
<evidence type="ECO:0000313" key="2">
    <source>
        <dbReference type="Proteomes" id="UP000317093"/>
    </source>
</evidence>